<keyword evidence="2" id="KW-1133">Transmembrane helix</keyword>
<feature type="region of interest" description="Disordered" evidence="1">
    <location>
        <begin position="328"/>
        <end position="375"/>
    </location>
</feature>
<reference evidence="5 6" key="1">
    <citation type="submission" date="2019-01" db="EMBL/GenBank/DDBJ databases">
        <title>Blautia sp. nov. KGMB01111 isolated human feces.</title>
        <authorList>
            <person name="Park J.-E."/>
            <person name="Kim J.-S."/>
            <person name="Park S.-H."/>
        </authorList>
    </citation>
    <scope>NUCLEOTIDE SEQUENCE [LARGE SCALE GENOMIC DNA]</scope>
    <source>
        <strain evidence="5 6">KGMB01111</strain>
    </source>
</reference>
<name>A0A4Q1REE9_9FIRM</name>
<proteinExistence type="predicted"/>
<dbReference type="RefSeq" id="WP_129256777.1">
    <property type="nucleotide sequence ID" value="NZ_SDKC01000001.1"/>
</dbReference>
<evidence type="ECO:0000256" key="3">
    <source>
        <dbReference type="SAM" id="SignalP"/>
    </source>
</evidence>
<comment type="caution">
    <text evidence="5">The sequence shown here is derived from an EMBL/GenBank/DDBJ whole genome shotgun (WGS) entry which is preliminary data.</text>
</comment>
<feature type="domain" description="Cohesin" evidence="4">
    <location>
        <begin position="38"/>
        <end position="157"/>
    </location>
</feature>
<dbReference type="CDD" id="cd08547">
    <property type="entry name" value="Type_II_cohesin"/>
    <property type="match status" value="1"/>
</dbReference>
<dbReference type="Proteomes" id="UP000290106">
    <property type="component" value="Unassembled WGS sequence"/>
</dbReference>
<organism evidence="5 6">
    <name type="scientific">Blautia faecicola</name>
    <dbReference type="NCBI Taxonomy" id="2509240"/>
    <lineage>
        <taxon>Bacteria</taxon>
        <taxon>Bacillati</taxon>
        <taxon>Bacillota</taxon>
        <taxon>Clostridia</taxon>
        <taxon>Lachnospirales</taxon>
        <taxon>Lachnospiraceae</taxon>
        <taxon>Blautia</taxon>
    </lineage>
</organism>
<protein>
    <recommendedName>
        <fullName evidence="4">Cohesin domain-containing protein</fullName>
    </recommendedName>
</protein>
<dbReference type="EMBL" id="SDKC01000001">
    <property type="protein sequence ID" value="RXS73913.1"/>
    <property type="molecule type" value="Genomic_DNA"/>
</dbReference>
<evidence type="ECO:0000259" key="4">
    <source>
        <dbReference type="Pfam" id="PF00963"/>
    </source>
</evidence>
<sequence length="409" mass="42628">MSIRKKLVSLLGTTMIAAAIMFVAGGATEVQAASYTVTSTTGDVTGEVGSTVKVPIHISSAQDLRGLSGKLNGNYDSSVLQFEGMSPEGIPEAVLTSTAGGNFSYLTSKNNTFKSGTLNLEFKVLKCTADPVSVTIKNLYYTDGNESSDMVDLTAKVTINHPTDKRVETVAKEPTCTEKGTKSVKCGECGADLGTEEIPALGHTAGDWKVTKEATCTEKGSKNQLCSVCGEVIKTEEIAALGHKAGDWKVTKEATCTEKGSKEQRCTVCGEVVKTEEIAKLAHTWKTDKDTDKDGWKVVTVATKDKEGSKERVCSVCGTKETATIAKLTATTTPTPTATPGATSGNKNNTTTGTTSTGSKTTSGTSTGSTAVKTGDSTNVAGMVAAVAASAGILVICGVMVMRRRKVNR</sequence>
<dbReference type="OrthoDB" id="2046424at2"/>
<accession>A0A4Q1REE9</accession>
<dbReference type="Pfam" id="PF00963">
    <property type="entry name" value="Cohesin"/>
    <property type="match status" value="1"/>
</dbReference>
<dbReference type="SUPFAM" id="SSF49384">
    <property type="entry name" value="Carbohydrate-binding domain"/>
    <property type="match status" value="1"/>
</dbReference>
<dbReference type="Gene3D" id="2.60.40.680">
    <property type="match status" value="1"/>
</dbReference>
<feature type="signal peptide" evidence="3">
    <location>
        <begin position="1"/>
        <end position="32"/>
    </location>
</feature>
<dbReference type="InterPro" id="IPR008965">
    <property type="entry name" value="CBM2/CBM3_carb-bd_dom_sf"/>
</dbReference>
<gene>
    <name evidence="5" type="ORF">ETP43_00690</name>
</gene>
<evidence type="ECO:0000313" key="5">
    <source>
        <dbReference type="EMBL" id="RXS73913.1"/>
    </source>
</evidence>
<keyword evidence="6" id="KW-1185">Reference proteome</keyword>
<feature type="chain" id="PRO_5020981545" description="Cohesin domain-containing protein" evidence="3">
    <location>
        <begin position="33"/>
        <end position="409"/>
    </location>
</feature>
<evidence type="ECO:0000313" key="6">
    <source>
        <dbReference type="Proteomes" id="UP000290106"/>
    </source>
</evidence>
<dbReference type="AlphaFoldDB" id="A0A4Q1REE9"/>
<keyword evidence="3" id="KW-0732">Signal</keyword>
<dbReference type="GO" id="GO:0000272">
    <property type="term" value="P:polysaccharide catabolic process"/>
    <property type="evidence" value="ECO:0007669"/>
    <property type="project" value="InterPro"/>
</dbReference>
<keyword evidence="2" id="KW-0812">Transmembrane</keyword>
<evidence type="ECO:0000256" key="2">
    <source>
        <dbReference type="SAM" id="Phobius"/>
    </source>
</evidence>
<evidence type="ECO:0000256" key="1">
    <source>
        <dbReference type="SAM" id="MobiDB-lite"/>
    </source>
</evidence>
<dbReference type="InterPro" id="IPR002102">
    <property type="entry name" value="Cohesin_dom"/>
</dbReference>
<feature type="transmembrane region" description="Helical" evidence="2">
    <location>
        <begin position="380"/>
        <end position="402"/>
    </location>
</feature>
<dbReference type="GO" id="GO:0030246">
    <property type="term" value="F:carbohydrate binding"/>
    <property type="evidence" value="ECO:0007669"/>
    <property type="project" value="InterPro"/>
</dbReference>
<keyword evidence="2" id="KW-0472">Membrane</keyword>